<dbReference type="AlphaFoldDB" id="A0AAP1G9X7"/>
<proteinExistence type="predicted"/>
<protein>
    <submittedName>
        <fullName evidence="1">Pilus assembly protein</fullName>
    </submittedName>
</protein>
<dbReference type="EMBL" id="LOTQ01000017">
    <property type="protein sequence ID" value="KVA09564.1"/>
    <property type="molecule type" value="Genomic_DNA"/>
</dbReference>
<gene>
    <name evidence="1" type="ORF">WI41_13670</name>
</gene>
<dbReference type="Proteomes" id="UP000056450">
    <property type="component" value="Unassembled WGS sequence"/>
</dbReference>
<accession>A0AAP1G9X7</accession>
<reference evidence="1 2" key="1">
    <citation type="submission" date="2015-11" db="EMBL/GenBank/DDBJ databases">
        <title>Expanding the genomic diversity of Burkholderia species for the development of highly accurate diagnostics.</title>
        <authorList>
            <person name="Sahl J."/>
            <person name="Keim P."/>
            <person name="Wagner D."/>
        </authorList>
    </citation>
    <scope>NUCLEOTIDE SEQUENCE [LARGE SCALE GENOMIC DNA]</scope>
    <source>
        <strain evidence="1 2">RF32-BP12</strain>
    </source>
</reference>
<sequence>MTTLADRLMSGGAGLRGSVMRVSPATVHAAGCALAFTAAVAGGIHLMDAADWSGLARSRVLLATAQARAAAAQRMLADAVHVPDTGDASVSDADARSVPTWPALVLEVAALTGASGLRIASIEPRSVDGAGADGRRTMRIVADGGFPAARRLMDRLASFRVLAVPVALHIERKALEARIDMTLDVFPTLPALSDAEGAAAPAFASAPAGDPFDGAGAPVVSDGPALRLAGTINGARAALALFDSGDGTFTAIAPGEALGAARLTRVDAGAVMLATADGAHRVVIDDGGGR</sequence>
<comment type="caution">
    <text evidence="1">The sequence shown here is derived from an EMBL/GenBank/DDBJ whole genome shotgun (WGS) entry which is preliminary data.</text>
</comment>
<evidence type="ECO:0000313" key="2">
    <source>
        <dbReference type="Proteomes" id="UP000056450"/>
    </source>
</evidence>
<evidence type="ECO:0000313" key="1">
    <source>
        <dbReference type="EMBL" id="KVA09564.1"/>
    </source>
</evidence>
<dbReference type="RefSeq" id="WP_059545451.1">
    <property type="nucleotide sequence ID" value="NZ_LOTQ01000017.1"/>
</dbReference>
<name>A0AAP1G9X7_9BURK</name>
<organism evidence="1 2">
    <name type="scientific">Burkholderia latens</name>
    <dbReference type="NCBI Taxonomy" id="488446"/>
    <lineage>
        <taxon>Bacteria</taxon>
        <taxon>Pseudomonadati</taxon>
        <taxon>Pseudomonadota</taxon>
        <taxon>Betaproteobacteria</taxon>
        <taxon>Burkholderiales</taxon>
        <taxon>Burkholderiaceae</taxon>
        <taxon>Burkholderia</taxon>
        <taxon>Burkholderia cepacia complex</taxon>
    </lineage>
</organism>